<dbReference type="PANTHER" id="PTHR36681:SF3">
    <property type="entry name" value="NUCLEAR GTPASE, GERMINAL CENTER-ASSOCIATED, TANDEM DUPLICATE 3"/>
    <property type="match status" value="1"/>
</dbReference>
<dbReference type="EMBL" id="CAJNDS010002255">
    <property type="protein sequence ID" value="CAE7394667.1"/>
    <property type="molecule type" value="Genomic_DNA"/>
</dbReference>
<feature type="region of interest" description="Disordered" evidence="2">
    <location>
        <begin position="1038"/>
        <end position="1195"/>
    </location>
</feature>
<dbReference type="InterPro" id="IPR056024">
    <property type="entry name" value="DUF7605"/>
</dbReference>
<dbReference type="Proteomes" id="UP000604046">
    <property type="component" value="Unassembled WGS sequence"/>
</dbReference>
<reference evidence="5" key="1">
    <citation type="submission" date="2021-02" db="EMBL/GenBank/DDBJ databases">
        <authorList>
            <person name="Dougan E. K."/>
            <person name="Rhodes N."/>
            <person name="Thang M."/>
            <person name="Chan C."/>
        </authorList>
    </citation>
    <scope>NUCLEOTIDE SEQUENCE</scope>
</reference>
<gene>
    <name evidence="5" type="primary">NUGGC</name>
    <name evidence="5" type="ORF">SNAT2548_LOCUS21503</name>
</gene>
<dbReference type="SMART" id="SM00504">
    <property type="entry name" value="Ubox"/>
    <property type="match status" value="1"/>
</dbReference>
<protein>
    <submittedName>
        <fullName evidence="5">NUGGC protein</fullName>
    </submittedName>
</protein>
<feature type="compositionally biased region" description="Acidic residues" evidence="2">
    <location>
        <begin position="1124"/>
        <end position="1136"/>
    </location>
</feature>
<feature type="compositionally biased region" description="Low complexity" evidence="2">
    <location>
        <begin position="978"/>
        <end position="988"/>
    </location>
</feature>
<organism evidence="5 6">
    <name type="scientific">Symbiodinium natans</name>
    <dbReference type="NCBI Taxonomy" id="878477"/>
    <lineage>
        <taxon>Eukaryota</taxon>
        <taxon>Sar</taxon>
        <taxon>Alveolata</taxon>
        <taxon>Dinophyceae</taxon>
        <taxon>Suessiales</taxon>
        <taxon>Symbiodiniaceae</taxon>
        <taxon>Symbiodinium</taxon>
    </lineage>
</organism>
<dbReference type="PANTHER" id="PTHR36681">
    <property type="entry name" value="NUCLEAR GTPASE, GERMINAL CENTER-ASSOCIATED, TANDEM DUPLICATE 3"/>
    <property type="match status" value="1"/>
</dbReference>
<dbReference type="GO" id="GO:0016567">
    <property type="term" value="P:protein ubiquitination"/>
    <property type="evidence" value="ECO:0007669"/>
    <property type="project" value="InterPro"/>
</dbReference>
<dbReference type="InterPro" id="IPR003613">
    <property type="entry name" value="Ubox_domain"/>
</dbReference>
<dbReference type="InterPro" id="IPR027417">
    <property type="entry name" value="P-loop_NTPase"/>
</dbReference>
<dbReference type="OrthoDB" id="10064100at2759"/>
<dbReference type="Pfam" id="PF04564">
    <property type="entry name" value="U-box"/>
    <property type="match status" value="1"/>
</dbReference>
<accession>A0A812QMR1</accession>
<feature type="coiled-coil region" evidence="1">
    <location>
        <begin position="124"/>
        <end position="151"/>
    </location>
</feature>
<dbReference type="SUPFAM" id="SSF47769">
    <property type="entry name" value="SAM/Pointed domain"/>
    <property type="match status" value="1"/>
</dbReference>
<feature type="domain" description="SAM" evidence="3">
    <location>
        <begin position="23"/>
        <end position="84"/>
    </location>
</feature>
<feature type="domain" description="U-box" evidence="4">
    <location>
        <begin position="911"/>
        <end position="984"/>
    </location>
</feature>
<dbReference type="Gene3D" id="3.30.40.10">
    <property type="entry name" value="Zinc/RING finger domain, C3HC4 (zinc finger)"/>
    <property type="match status" value="1"/>
</dbReference>
<evidence type="ECO:0000259" key="4">
    <source>
        <dbReference type="PROSITE" id="PS51698"/>
    </source>
</evidence>
<feature type="compositionally biased region" description="Acidic residues" evidence="2">
    <location>
        <begin position="1058"/>
        <end position="1078"/>
    </location>
</feature>
<dbReference type="CDD" id="cd16655">
    <property type="entry name" value="RING-Ubox_WDSUB1-like"/>
    <property type="match status" value="1"/>
</dbReference>
<evidence type="ECO:0000313" key="5">
    <source>
        <dbReference type="EMBL" id="CAE7394667.1"/>
    </source>
</evidence>
<dbReference type="AlphaFoldDB" id="A0A812QMR1"/>
<sequence>MSAPKRPAPTQCVNRQPPEIYSWDASQVGDFLTTLSLDRWKPLFEEVDGATLSQLSEDELKEIGCTELLPRKKLMGHIAKQKFLAEPPASAEVGDDVEMVDPAEEPELPEPSGRSAEDATLSAMAAERGMLAELRGKLQQALQDLRGSLEEAKPVAGLAMDLAKECLDKISAAHEAAEAKPVHVPLFGNTGAGKSTLLNAVLCQETVPTSGWRSCTAVPVELVPEPGAVEFRGEVHLKSPEAWRLEVEALLNDLLMSDRTRISRREPVRGGEPTPAAVAFDTLVAVYPEAFEETRPWPDKRAAQRHLERTDNRVTRQHRQSQVLRFSNARSLELTSEILDYVDSPDGEYVAAFWPLVHKVRISGPFECHPRVVLVDAPGVQDANSARASVVKQLLEEASGVVIVSAIKRAATEKVAQEMLGERFRRQMLMDGHYAGSLAFVATCTDELTLSELRKNLKIGDDVPQQEAAMLRNQRTKERILADTFAGIRRIQAQSDSARSSNEELRARGIFPAVFTTSARDYQKLRGLLDTKVDGAARIWKNVEDTEIPAFRFWLHAQGQKADLTAIAKAEEKMQAVVQKLKEASTGSSQPMEDGLVQRWAEDARHRIQAVMDEAIRICMKQARTQLQSTLSLRIRVGEREAAETAAQTFKVRCSPQGQGGLHWGTFKATCRREGEWRESFNELLADPLNRAIAVKWDEMLNSFLPQCVQNTLDTLCSELLELQKKHDLPCPAFDEAAEWLRSQGPSMKSSVQKRQMELSRQIKDTIQALMRSSYHEAAAQSGAGTDVRQKQVIYRQVTQNGAPMFKSASSFLEDELGQLMATLEKKLATSVKTAISRLEQSMIRLSAQGKEMEALQRLRQACAAAATRALASAGERQVLLQRLKDLVAEKEACTLPTPAVEIPTAADTDAVPNEFICPISQQVMEDPVFTADGQTYERVQIEKWLSSHSTSPITGKELEHKTLVPNHSLRKLIMDSSHASKSTATAAENGSTDGHRAGGQEMEEDGVEAADDGEGSDMASSDLEASLEAIITEFREAEEPGSSGEPEERLFGSPDPSSEEEPDEPECDLFSSDEELQNESGCPLEKPEGDLFGSDEEEETPGCLLEHEVAPSEDEHDLCGPPSDEELGSEEEPEQESGSLKPNEAAEDPETDGLEQAAPEPEGSNERQKDGPDDRSTVMGSLLGAIFGTRRRAR</sequence>
<feature type="region of interest" description="Disordered" evidence="2">
    <location>
        <begin position="978"/>
        <end position="1021"/>
    </location>
</feature>
<dbReference type="PROSITE" id="PS50105">
    <property type="entry name" value="SAM_DOMAIN"/>
    <property type="match status" value="1"/>
</dbReference>
<evidence type="ECO:0000256" key="1">
    <source>
        <dbReference type="SAM" id="Coils"/>
    </source>
</evidence>
<dbReference type="SMART" id="SM00454">
    <property type="entry name" value="SAM"/>
    <property type="match status" value="1"/>
</dbReference>
<dbReference type="Pfam" id="PF24564">
    <property type="entry name" value="DUF7605"/>
    <property type="match status" value="1"/>
</dbReference>
<evidence type="ECO:0000313" key="6">
    <source>
        <dbReference type="Proteomes" id="UP000604046"/>
    </source>
</evidence>
<keyword evidence="1" id="KW-0175">Coiled coil</keyword>
<dbReference type="InterPro" id="IPR013761">
    <property type="entry name" value="SAM/pointed_sf"/>
</dbReference>
<dbReference type="InterPro" id="IPR045063">
    <property type="entry name" value="Dynamin_N"/>
</dbReference>
<evidence type="ECO:0000259" key="3">
    <source>
        <dbReference type="PROSITE" id="PS50105"/>
    </source>
</evidence>
<dbReference type="Pfam" id="PF00536">
    <property type="entry name" value="SAM_1"/>
    <property type="match status" value="1"/>
</dbReference>
<dbReference type="Gene3D" id="1.10.150.50">
    <property type="entry name" value="Transcription Factor, Ets-1"/>
    <property type="match status" value="1"/>
</dbReference>
<comment type="caution">
    <text evidence="5">The sequence shown here is derived from an EMBL/GenBank/DDBJ whole genome shotgun (WGS) entry which is preliminary data.</text>
</comment>
<dbReference type="PROSITE" id="PS51698">
    <property type="entry name" value="U_BOX"/>
    <property type="match status" value="1"/>
</dbReference>
<dbReference type="InterPro" id="IPR013083">
    <property type="entry name" value="Znf_RING/FYVE/PHD"/>
</dbReference>
<name>A0A812QMR1_9DINO</name>
<evidence type="ECO:0000256" key="2">
    <source>
        <dbReference type="SAM" id="MobiDB-lite"/>
    </source>
</evidence>
<proteinExistence type="predicted"/>
<keyword evidence="6" id="KW-1185">Reference proteome</keyword>
<dbReference type="CDD" id="cd09487">
    <property type="entry name" value="SAM_superfamily"/>
    <property type="match status" value="1"/>
</dbReference>
<dbReference type="Gene3D" id="3.40.50.300">
    <property type="entry name" value="P-loop containing nucleotide triphosphate hydrolases"/>
    <property type="match status" value="1"/>
</dbReference>
<feature type="compositionally biased region" description="Basic and acidic residues" evidence="2">
    <location>
        <begin position="1165"/>
        <end position="1177"/>
    </location>
</feature>
<dbReference type="GO" id="GO:0004842">
    <property type="term" value="F:ubiquitin-protein transferase activity"/>
    <property type="evidence" value="ECO:0007669"/>
    <property type="project" value="InterPro"/>
</dbReference>
<dbReference type="SUPFAM" id="SSF57850">
    <property type="entry name" value="RING/U-box"/>
    <property type="match status" value="1"/>
</dbReference>
<dbReference type="InterPro" id="IPR001660">
    <property type="entry name" value="SAM"/>
</dbReference>
<feature type="compositionally biased region" description="Acidic residues" evidence="2">
    <location>
        <begin position="1002"/>
        <end position="1016"/>
    </location>
</feature>
<dbReference type="SUPFAM" id="SSF52540">
    <property type="entry name" value="P-loop containing nucleoside triphosphate hydrolases"/>
    <property type="match status" value="1"/>
</dbReference>
<dbReference type="Pfam" id="PF00350">
    <property type="entry name" value="Dynamin_N"/>
    <property type="match status" value="1"/>
</dbReference>